<dbReference type="SFLD" id="SFLDG01129">
    <property type="entry name" value="C1.5:_HAD__Beta-PGM__Phosphata"/>
    <property type="match status" value="1"/>
</dbReference>
<protein>
    <recommendedName>
        <fullName evidence="3">HAD family hydrolase</fullName>
    </recommendedName>
</protein>
<evidence type="ECO:0008006" key="3">
    <source>
        <dbReference type="Google" id="ProtNLM"/>
    </source>
</evidence>
<dbReference type="AlphaFoldDB" id="A0A3P1SEB8"/>
<dbReference type="Proteomes" id="UP000280444">
    <property type="component" value="Unassembled WGS sequence"/>
</dbReference>
<dbReference type="PANTHER" id="PTHR43611">
    <property type="entry name" value="ALPHA-D-GLUCOSE 1-PHOSPHATE PHOSPHATASE"/>
    <property type="match status" value="1"/>
</dbReference>
<dbReference type="InterPro" id="IPR006439">
    <property type="entry name" value="HAD-SF_hydro_IA"/>
</dbReference>
<dbReference type="PRINTS" id="PR00413">
    <property type="entry name" value="HADHALOGNASE"/>
</dbReference>
<evidence type="ECO:0000313" key="1">
    <source>
        <dbReference type="EMBL" id="RRC95374.1"/>
    </source>
</evidence>
<accession>A0A3P1SEB8</accession>
<dbReference type="PANTHER" id="PTHR43611:SF3">
    <property type="entry name" value="FLAVIN MONONUCLEOTIDE HYDROLASE 1, CHLOROPLATIC"/>
    <property type="match status" value="1"/>
</dbReference>
<dbReference type="SFLD" id="SFLDS00003">
    <property type="entry name" value="Haloacid_Dehalogenase"/>
    <property type="match status" value="1"/>
</dbReference>
<comment type="caution">
    <text evidence="1">The sequence shown here is derived from an EMBL/GenBank/DDBJ whole genome shotgun (WGS) entry which is preliminary data.</text>
</comment>
<evidence type="ECO:0000313" key="2">
    <source>
        <dbReference type="Proteomes" id="UP000280444"/>
    </source>
</evidence>
<dbReference type="Pfam" id="PF00702">
    <property type="entry name" value="Hydrolase"/>
    <property type="match status" value="1"/>
</dbReference>
<dbReference type="OrthoDB" id="9797415at2"/>
<dbReference type="NCBIfam" id="TIGR01509">
    <property type="entry name" value="HAD-SF-IA-v3"/>
    <property type="match status" value="1"/>
</dbReference>
<dbReference type="InterPro" id="IPR036412">
    <property type="entry name" value="HAD-like_sf"/>
</dbReference>
<keyword evidence="2" id="KW-1185">Reference proteome</keyword>
<dbReference type="Gene3D" id="3.40.50.1000">
    <property type="entry name" value="HAD superfamily/HAD-like"/>
    <property type="match status" value="1"/>
</dbReference>
<organism evidence="1 2">
    <name type="scientific">Schaalia canis</name>
    <dbReference type="NCBI Taxonomy" id="100469"/>
    <lineage>
        <taxon>Bacteria</taxon>
        <taxon>Bacillati</taxon>
        <taxon>Actinomycetota</taxon>
        <taxon>Actinomycetes</taxon>
        <taxon>Actinomycetales</taxon>
        <taxon>Actinomycetaceae</taxon>
        <taxon>Schaalia</taxon>
    </lineage>
</organism>
<name>A0A3P1SEB8_9ACTO</name>
<dbReference type="RefSeq" id="WP_124869941.1">
    <property type="nucleotide sequence ID" value="NZ_RQZF01000004.1"/>
</dbReference>
<proteinExistence type="predicted"/>
<dbReference type="SUPFAM" id="SSF56784">
    <property type="entry name" value="HAD-like"/>
    <property type="match status" value="1"/>
</dbReference>
<sequence>MTTFTGIHTVYFDITGVLVTERPDPEEICRLLSLDCTDPVIVSLVDHAIWAHRDEHDAGGSDSTFWNAVAGDCGNAELSSAQIDALVEADVRRMLSPNERALNWVDQALGAGCTVGVLANAPACVAQALRNAPWAKERFTHFIISGECGQRKPQSTIYRLAAQAAEREPEEILFIDDREKHLRGAQYLGMKTMLWSEKENKSRAE</sequence>
<dbReference type="InterPro" id="IPR023214">
    <property type="entry name" value="HAD_sf"/>
</dbReference>
<dbReference type="EMBL" id="RQZF01000004">
    <property type="protein sequence ID" value="RRC95374.1"/>
    <property type="molecule type" value="Genomic_DNA"/>
</dbReference>
<gene>
    <name evidence="1" type="ORF">EII11_05710</name>
</gene>
<reference evidence="1 2" key="1">
    <citation type="submission" date="2018-11" db="EMBL/GenBank/DDBJ databases">
        <title>Genomes From Bacteria Associated with the Canine Oral Cavity: a Test Case for Automated Genome-Based Taxonomic Assignment.</title>
        <authorList>
            <person name="Coil D.A."/>
            <person name="Jospin G."/>
            <person name="Darling A.E."/>
            <person name="Wallis C."/>
            <person name="Davis I.J."/>
            <person name="Harris S."/>
            <person name="Eisen J.A."/>
            <person name="Holcombe L.J."/>
            <person name="O'Flynn C."/>
        </authorList>
    </citation>
    <scope>NUCLEOTIDE SEQUENCE [LARGE SCALE GENOMIC DNA]</scope>
    <source>
        <strain evidence="1 2">OH770</strain>
    </source>
</reference>